<sequence length="356" mass="39779">MLGEGQLPEGGSIQWERIPSPQEYKMIVFWEHSLDNEIKLLVANNATGSQTIARFNEFVSDAIILEDSLRIHKAAKDKEKMSMGQGSGRPSKYRLVYTLPTGPEIIEQSVESEPDVVIVEPDSAPALPYSDKPQGKPRVEGTVTSFQNFVFPDFFRQATEGQYYASSSDQACRGTGGNIVCGCFSLYAWFKLHNLEEVLQQKKGKEKDLKKKFSHKALVGEWTSDNSSEASSYSSDDDEVADLAMTKTTLPRALPPPPMCLMATSQLGESEDESSYNSDDEELACAELWSMLEQAHDIAAKKSKMLDVVRKEYKLDKDRVGDLESELKDLVTSHEALNNSYDKLKGDHVEPFILEE</sequence>
<proteinExistence type="predicted"/>
<protein>
    <submittedName>
        <fullName evidence="1">Uncharacterized protein</fullName>
    </submittedName>
</protein>
<dbReference type="Proteomes" id="UP001054889">
    <property type="component" value="Unassembled WGS sequence"/>
</dbReference>
<accession>A0AAV5ERS5</accession>
<organism evidence="1 2">
    <name type="scientific">Eleusine coracana subsp. coracana</name>
    <dbReference type="NCBI Taxonomy" id="191504"/>
    <lineage>
        <taxon>Eukaryota</taxon>
        <taxon>Viridiplantae</taxon>
        <taxon>Streptophyta</taxon>
        <taxon>Embryophyta</taxon>
        <taxon>Tracheophyta</taxon>
        <taxon>Spermatophyta</taxon>
        <taxon>Magnoliopsida</taxon>
        <taxon>Liliopsida</taxon>
        <taxon>Poales</taxon>
        <taxon>Poaceae</taxon>
        <taxon>PACMAD clade</taxon>
        <taxon>Chloridoideae</taxon>
        <taxon>Cynodonteae</taxon>
        <taxon>Eleusininae</taxon>
        <taxon>Eleusine</taxon>
    </lineage>
</organism>
<name>A0AAV5ERS5_ELECO</name>
<evidence type="ECO:0000313" key="2">
    <source>
        <dbReference type="Proteomes" id="UP001054889"/>
    </source>
</evidence>
<keyword evidence="2" id="KW-1185">Reference proteome</keyword>
<reference evidence="1" key="1">
    <citation type="journal article" date="2018" name="DNA Res.">
        <title>Multiple hybrid de novo genome assembly of finger millet, an orphan allotetraploid crop.</title>
        <authorList>
            <person name="Hatakeyama M."/>
            <person name="Aluri S."/>
            <person name="Balachadran M.T."/>
            <person name="Sivarajan S.R."/>
            <person name="Patrignani A."/>
            <person name="Gruter S."/>
            <person name="Poveda L."/>
            <person name="Shimizu-Inatsugi R."/>
            <person name="Baeten J."/>
            <person name="Francoijs K.J."/>
            <person name="Nataraja K.N."/>
            <person name="Reddy Y.A.N."/>
            <person name="Phadnis S."/>
            <person name="Ravikumar R.L."/>
            <person name="Schlapbach R."/>
            <person name="Sreeman S.M."/>
            <person name="Shimizu K.K."/>
        </authorList>
    </citation>
    <scope>NUCLEOTIDE SEQUENCE</scope>
</reference>
<comment type="caution">
    <text evidence="1">The sequence shown here is derived from an EMBL/GenBank/DDBJ whole genome shotgun (WGS) entry which is preliminary data.</text>
</comment>
<reference evidence="1" key="2">
    <citation type="submission" date="2021-12" db="EMBL/GenBank/DDBJ databases">
        <title>Resequencing data analysis of finger millet.</title>
        <authorList>
            <person name="Hatakeyama M."/>
            <person name="Aluri S."/>
            <person name="Balachadran M.T."/>
            <person name="Sivarajan S.R."/>
            <person name="Poveda L."/>
            <person name="Shimizu-Inatsugi R."/>
            <person name="Schlapbach R."/>
            <person name="Sreeman S.M."/>
            <person name="Shimizu K.K."/>
        </authorList>
    </citation>
    <scope>NUCLEOTIDE SEQUENCE</scope>
</reference>
<dbReference type="AlphaFoldDB" id="A0AAV5ERS5"/>
<gene>
    <name evidence="1" type="primary">gb13018</name>
    <name evidence="1" type="ORF">PR202_gb13018</name>
</gene>
<dbReference type="EMBL" id="BQKI01000078">
    <property type="protein sequence ID" value="GJN25219.1"/>
    <property type="molecule type" value="Genomic_DNA"/>
</dbReference>
<evidence type="ECO:0000313" key="1">
    <source>
        <dbReference type="EMBL" id="GJN25219.1"/>
    </source>
</evidence>